<accession>A0A4V3XJA7</accession>
<dbReference type="PANTHER" id="PTHR43117">
    <property type="entry name" value="OSMOPROTECTANT IMPORT ATP-BINDING PROTEIN OSMV"/>
    <property type="match status" value="1"/>
</dbReference>
<dbReference type="GO" id="GO:0046872">
    <property type="term" value="F:metal ion binding"/>
    <property type="evidence" value="ECO:0007669"/>
    <property type="project" value="UniProtKB-KW"/>
</dbReference>
<sequence length="1471" mass="161438">MTWYTAPLKFAATPVSLLTLIIYAVVFISVLVNDQTPDIPKNEDGLNLEGAFRDLQTLTARPHPCTSHENDDVRAFLLQRVYDITSKSDYIEVADDTTSAASYSGVYFEGTNILVKVEGTDPGPSTAGDGVLFSAHFDSVSTAYGATDDGMGIITILQLIEYFSVPERRPRKTGVFLLNNGEEDGLNGAHLFYEHPWSNLTSVFVNLEGAGAGGRPLLFRSSSLGPVRAFTAEGVGHPSANVIGADAFARGVVRSRTDFQVYHQGIEGRTKGMEGVDVAFYQKRSVYHTLQDSIPGMGSAEGKKSLWAMMDMARGAGEALLNGDFGAEDGGVYFDLLGNTLFAFPRQHLFIADVVLLVIGPISVLVLLGWVLVLSQRHTNAGQPDQDTDTWTKIKKILIAALGWGRFWIALAIGILAQVGLVAGYVALNPFAVHSYPATVVTAALTLSYLALVVPFAVFQIFFPSPPSSQKLAAILELYFLTWVFLVIGTFLVNKMQLGGTYLITGWYICSWVATLIALWEGAERAKSGGEEGGKGELNLVGEPRPEDEDVGERRLVRGVRYERLAEDENDPAARAESPTETAPTEITPLMHQHRRSSDGGHEYVAGVDGAWTRVGNGKGANAGYDETGWWIPQMLALVPLPALLEFQILVLLVHSLGNTMVDGSSPLFVYAMISALSVLIMLNITPFAHRMRWDFTLVVMVVFAIMIAFSWTAFPFTREAPLKLFFQQRLELELPTQAAPHGSIITAETFLTGPLGYIDPQIVPLIPSSSGKEITCSTDNELRQGLRTCKWDSRSLLPSPGVSTDADLVPNDLTSQGTRASDWLHGTFTRNSASNATVSIRGVNSRTCRIAFDTPISAFYVHGSSGLTQPGHELYPGHSEVILWSREWDKEFVVDVQFNGTLGTLLEGRSSIYPLGAGASSRPLFRDASWTINSDDAWAVLSVGSSSGKTSLLQALLGHLRISPPPPPPDGLFPFLRGRDTHKSVSLVSFAHRSRAAGGAFVDFTARYGAVREEDKRTLRETFFPETAKPWHNLAVPTFHSYPEISLEEQVDKEGERVRRVLFERLSEELGLRTFLDLPTVALSNGQTRKARILKALLEQPELLILDEPLTGLDAPTRGLVLSILQALHTAPESPHIIIGSRLQDPLPDWTTHLALVQSDGLVQTGRKEEVLASLNSSSQGWTPPIDTTHAEVKETEDEILIDIDNVNVAYGDRKVLKNINWKVRANSRWHLLGANGAGKTTLLAMLTGEHPQSFTQSARLRLFSRPRSKWPTPHLHARIGRVSPELHNAYPRRPGVKVWDVVGTAFDGGFVPRGRRRVGLASDGQDLEDGGEEETERIERMWHVLEGLGPTAWSTKPDQDVVVDRKAAQEFAERMFMDLSPGEQSVVLLMRALVNRPPLVLLDEAWAGMDEGMVRAARRYLRTGGGLSDGQACIVISHWEDEVPWNWEDGVRRFQLVDGTGRELSKPAS</sequence>
<organism evidence="13 14">
    <name type="scientific">Antrodiella citrinella</name>
    <dbReference type="NCBI Taxonomy" id="2447956"/>
    <lineage>
        <taxon>Eukaryota</taxon>
        <taxon>Fungi</taxon>
        <taxon>Dikarya</taxon>
        <taxon>Basidiomycota</taxon>
        <taxon>Agaricomycotina</taxon>
        <taxon>Agaricomycetes</taxon>
        <taxon>Polyporales</taxon>
        <taxon>Steccherinaceae</taxon>
        <taxon>Antrodiella</taxon>
    </lineage>
</organism>
<feature type="transmembrane region" description="Helical" evidence="11">
    <location>
        <begin position="12"/>
        <end position="32"/>
    </location>
</feature>
<dbReference type="InterPro" id="IPR007484">
    <property type="entry name" value="Peptidase_M28"/>
</dbReference>
<evidence type="ECO:0000256" key="6">
    <source>
        <dbReference type="ARBA" id="ARBA00022801"/>
    </source>
</evidence>
<dbReference type="Gene3D" id="3.40.50.300">
    <property type="entry name" value="P-loop containing nucleotide triphosphate hydrolases"/>
    <property type="match status" value="2"/>
</dbReference>
<dbReference type="InterPro" id="IPR003593">
    <property type="entry name" value="AAA+_ATPase"/>
</dbReference>
<evidence type="ECO:0000259" key="12">
    <source>
        <dbReference type="PROSITE" id="PS50893"/>
    </source>
</evidence>
<evidence type="ECO:0000256" key="11">
    <source>
        <dbReference type="SAM" id="Phobius"/>
    </source>
</evidence>
<feature type="transmembrane region" description="Helical" evidence="11">
    <location>
        <begin position="475"/>
        <end position="493"/>
    </location>
</feature>
<name>A0A4V3XJA7_9APHY</name>
<keyword evidence="6 9" id="KW-0378">Hydrolase</keyword>
<feature type="transmembrane region" description="Helical" evidence="11">
    <location>
        <begin position="440"/>
        <end position="463"/>
    </location>
</feature>
<feature type="transmembrane region" description="Helical" evidence="11">
    <location>
        <begin position="668"/>
        <end position="689"/>
    </location>
</feature>
<feature type="transmembrane region" description="Helical" evidence="11">
    <location>
        <begin position="349"/>
        <end position="373"/>
    </location>
</feature>
<evidence type="ECO:0000256" key="8">
    <source>
        <dbReference type="ARBA" id="ARBA00022840"/>
    </source>
</evidence>
<feature type="transmembrane region" description="Helical" evidence="11">
    <location>
        <begin position="696"/>
        <end position="715"/>
    </location>
</feature>
<dbReference type="PANTHER" id="PTHR43117:SF4">
    <property type="entry name" value="OSMOPROTECTANT IMPORT ATP-BINDING PROTEIN OSMV"/>
    <property type="match status" value="1"/>
</dbReference>
<evidence type="ECO:0000256" key="10">
    <source>
        <dbReference type="SAM" id="MobiDB-lite"/>
    </source>
</evidence>
<dbReference type="EC" id="3.4.-.-" evidence="9"/>
<keyword evidence="11" id="KW-0472">Membrane</keyword>
<feature type="transmembrane region" description="Helical" evidence="11">
    <location>
        <begin position="635"/>
        <end position="656"/>
    </location>
</feature>
<dbReference type="GO" id="GO:0016887">
    <property type="term" value="F:ATP hydrolysis activity"/>
    <property type="evidence" value="ECO:0007669"/>
    <property type="project" value="InterPro"/>
</dbReference>
<feature type="domain" description="ABC transporter" evidence="12">
    <location>
        <begin position="1203"/>
        <end position="1469"/>
    </location>
</feature>
<dbReference type="GO" id="GO:0005524">
    <property type="term" value="F:ATP binding"/>
    <property type="evidence" value="ECO:0007669"/>
    <property type="project" value="UniProtKB-KW"/>
</dbReference>
<dbReference type="InterPro" id="IPR027417">
    <property type="entry name" value="P-loop_NTPase"/>
</dbReference>
<keyword evidence="5" id="KW-0547">Nucleotide-binding</keyword>
<protein>
    <recommendedName>
        <fullName evidence="9">Peptide hydrolase</fullName>
        <ecNumber evidence="9">3.4.-.-</ecNumber>
    </recommendedName>
</protein>
<dbReference type="InterPro" id="IPR003439">
    <property type="entry name" value="ABC_transporter-like_ATP-bd"/>
</dbReference>
<keyword evidence="14" id="KW-1185">Reference proteome</keyword>
<dbReference type="Pfam" id="PF00005">
    <property type="entry name" value="ABC_tran"/>
    <property type="match status" value="2"/>
</dbReference>
<dbReference type="InterPro" id="IPR053975">
    <property type="entry name" value="PFF1_C"/>
</dbReference>
<evidence type="ECO:0000256" key="9">
    <source>
        <dbReference type="RuleBase" id="RU361240"/>
    </source>
</evidence>
<keyword evidence="4 9" id="KW-0479">Metal-binding</keyword>
<evidence type="ECO:0000256" key="7">
    <source>
        <dbReference type="ARBA" id="ARBA00022833"/>
    </source>
</evidence>
<evidence type="ECO:0000256" key="2">
    <source>
        <dbReference type="ARBA" id="ARBA00022448"/>
    </source>
</evidence>
<keyword evidence="3 9" id="KW-0645">Protease</keyword>
<reference evidence="13 14" key="1">
    <citation type="submission" date="2019-02" db="EMBL/GenBank/DDBJ databases">
        <title>Genome sequencing of the rare red list fungi Antrodiella citrinella (Flaviporus citrinellus).</title>
        <authorList>
            <person name="Buettner E."/>
            <person name="Kellner H."/>
        </authorList>
    </citation>
    <scope>NUCLEOTIDE SEQUENCE [LARGE SCALE GENOMIC DNA]</scope>
    <source>
        <strain evidence="13 14">DSM 108506</strain>
    </source>
</reference>
<comment type="similarity">
    <text evidence="9">Belongs to the peptidase M28 family.</text>
</comment>
<dbReference type="GO" id="GO:0006508">
    <property type="term" value="P:proteolysis"/>
    <property type="evidence" value="ECO:0007669"/>
    <property type="project" value="UniProtKB-KW"/>
</dbReference>
<feature type="transmembrane region" description="Helical" evidence="11">
    <location>
        <begin position="407"/>
        <end position="428"/>
    </location>
</feature>
<feature type="region of interest" description="Disordered" evidence="10">
    <location>
        <begin position="527"/>
        <end position="548"/>
    </location>
</feature>
<comment type="caution">
    <text evidence="13">The sequence shown here is derived from an EMBL/GenBank/DDBJ whole genome shotgun (WGS) entry which is preliminary data.</text>
</comment>
<dbReference type="EMBL" id="SGPM01000021">
    <property type="protein sequence ID" value="THH32463.1"/>
    <property type="molecule type" value="Genomic_DNA"/>
</dbReference>
<keyword evidence="7 9" id="KW-0862">Zinc</keyword>
<keyword evidence="2" id="KW-0813">Transport</keyword>
<evidence type="ECO:0000256" key="4">
    <source>
        <dbReference type="ARBA" id="ARBA00022723"/>
    </source>
</evidence>
<keyword evidence="8" id="KW-0067">ATP-binding</keyword>
<proteinExistence type="inferred from homology"/>
<evidence type="ECO:0000256" key="5">
    <source>
        <dbReference type="ARBA" id="ARBA00022741"/>
    </source>
</evidence>
<keyword evidence="11" id="KW-1133">Transmembrane helix</keyword>
<dbReference type="SMART" id="SM00382">
    <property type="entry name" value="AAA"/>
    <property type="match status" value="2"/>
</dbReference>
<dbReference type="OrthoDB" id="10255969at2759"/>
<dbReference type="PROSITE" id="PS50893">
    <property type="entry name" value="ABC_TRANSPORTER_2"/>
    <property type="match status" value="2"/>
</dbReference>
<dbReference type="InterPro" id="IPR053976">
    <property type="entry name" value="PFF1_TM"/>
</dbReference>
<dbReference type="SUPFAM" id="SSF52540">
    <property type="entry name" value="P-loop containing nucleoside triphosphate hydrolases"/>
    <property type="match status" value="2"/>
</dbReference>
<keyword evidence="11" id="KW-0812">Transmembrane</keyword>
<dbReference type="Pfam" id="PF04389">
    <property type="entry name" value="Peptidase_M28"/>
    <property type="match status" value="1"/>
</dbReference>
<dbReference type="Gene3D" id="3.40.630.10">
    <property type="entry name" value="Zn peptidases"/>
    <property type="match status" value="1"/>
</dbReference>
<feature type="domain" description="ABC transporter" evidence="12">
    <location>
        <begin position="907"/>
        <end position="1185"/>
    </location>
</feature>
<evidence type="ECO:0000313" key="13">
    <source>
        <dbReference type="EMBL" id="THH32463.1"/>
    </source>
</evidence>
<dbReference type="GO" id="GO:0008233">
    <property type="term" value="F:peptidase activity"/>
    <property type="evidence" value="ECO:0007669"/>
    <property type="project" value="UniProtKB-KW"/>
</dbReference>
<evidence type="ECO:0000256" key="3">
    <source>
        <dbReference type="ARBA" id="ARBA00022670"/>
    </source>
</evidence>
<dbReference type="CDD" id="cd03875">
    <property type="entry name" value="M28_Fxna_like"/>
    <property type="match status" value="1"/>
</dbReference>
<gene>
    <name evidence="13" type="ORF">EUX98_g1709</name>
</gene>
<dbReference type="InterPro" id="IPR048024">
    <property type="entry name" value="Fxna-like_M28_dom"/>
</dbReference>
<evidence type="ECO:0000256" key="1">
    <source>
        <dbReference type="ARBA" id="ARBA00005417"/>
    </source>
</evidence>
<comment type="similarity">
    <text evidence="1">Belongs to the ABC transporter superfamily.</text>
</comment>
<evidence type="ECO:0000313" key="14">
    <source>
        <dbReference type="Proteomes" id="UP000308730"/>
    </source>
</evidence>
<dbReference type="Pfam" id="PF22251">
    <property type="entry name" value="PFF1_TM"/>
    <property type="match status" value="1"/>
</dbReference>
<dbReference type="SUPFAM" id="SSF53187">
    <property type="entry name" value="Zn-dependent exopeptidases"/>
    <property type="match status" value="1"/>
</dbReference>
<dbReference type="Proteomes" id="UP000308730">
    <property type="component" value="Unassembled WGS sequence"/>
</dbReference>
<dbReference type="Pfam" id="PF22250">
    <property type="entry name" value="PFF1_C"/>
    <property type="match status" value="1"/>
</dbReference>